<dbReference type="InterPro" id="IPR007358">
    <property type="entry name" value="Nucleoid_associated_NdpA"/>
</dbReference>
<dbReference type="AlphaFoldDB" id="A0AA47I756"/>
<dbReference type="Pfam" id="PF04245">
    <property type="entry name" value="NA37"/>
    <property type="match status" value="1"/>
</dbReference>
<dbReference type="EMBL" id="CP086239">
    <property type="protein sequence ID" value="WAG61253.1"/>
    <property type="molecule type" value="Genomic_DNA"/>
</dbReference>
<evidence type="ECO:0000313" key="1">
    <source>
        <dbReference type="EMBL" id="WAG61253.1"/>
    </source>
</evidence>
<gene>
    <name evidence="1" type="ORF">LL038_03095</name>
</gene>
<dbReference type="GO" id="GO:0009295">
    <property type="term" value="C:nucleoid"/>
    <property type="evidence" value="ECO:0007669"/>
    <property type="project" value="InterPro"/>
</dbReference>
<protein>
    <submittedName>
        <fullName evidence="1">Nucleoid-associated protein</fullName>
    </submittedName>
</protein>
<evidence type="ECO:0000313" key="2">
    <source>
        <dbReference type="Proteomes" id="UP001164733"/>
    </source>
</evidence>
<dbReference type="Proteomes" id="UP001164733">
    <property type="component" value="Chromosome"/>
</dbReference>
<sequence length="354" mass="40510">MEFKNLKINKIIIHEIFKRNFEKGVVEPKFNHTLSVLDEAGLEVLTERVINAIGNKSNSMEMEIKDSSNDSCVYLINSMLNCDDETFIKDSQTIAHKLAESQTSRRIPGGVVIVFSGTIGLNNTPITGVIKAEIHSGFTRTITESNEEILKYLSDLLLTPQQKLYKIAVFIKNNDGEENNSKLEEKYNVFVYDNNMKKSETKEAALYFYDTFLGSTFKRNSKVITKDFYEGTKEFINILEITDEEKIDLNLQLYSYIKSPINASISIEDFSDNSFEAEVKDSYNDYMVNKNIPTTLIQKDNQYIENRLKQRKIKFFNEISIAGPSENFNNLVKIIGTDDYGTTLKVGGKIKYQQ</sequence>
<dbReference type="RefSeq" id="WP_216122443.1">
    <property type="nucleotide sequence ID" value="NZ_CP086239.1"/>
</dbReference>
<name>A0AA47I756_9CLOT</name>
<accession>A0AA47I756</accession>
<proteinExistence type="predicted"/>
<reference evidence="1" key="1">
    <citation type="submission" date="2021-11" db="EMBL/GenBank/DDBJ databases">
        <title>Clostridia strains as spoilage organisms.</title>
        <authorList>
            <person name="Wambui J."/>
            <person name="Stevens M.J.A."/>
            <person name="Stephan R."/>
        </authorList>
    </citation>
    <scope>NUCLEOTIDE SEQUENCE</scope>
    <source>
        <strain evidence="1">CF009</strain>
    </source>
</reference>
<organism evidence="1 2">
    <name type="scientific">Clostridium estertheticum</name>
    <dbReference type="NCBI Taxonomy" id="238834"/>
    <lineage>
        <taxon>Bacteria</taxon>
        <taxon>Bacillati</taxon>
        <taxon>Bacillota</taxon>
        <taxon>Clostridia</taxon>
        <taxon>Eubacteriales</taxon>
        <taxon>Clostridiaceae</taxon>
        <taxon>Clostridium</taxon>
    </lineage>
</organism>